<dbReference type="GO" id="GO:0005789">
    <property type="term" value="C:endoplasmic reticulum membrane"/>
    <property type="evidence" value="ECO:0007669"/>
    <property type="project" value="TreeGrafter"/>
</dbReference>
<keyword evidence="4" id="KW-0677">Repeat</keyword>
<feature type="compositionally biased region" description="Low complexity" evidence="11">
    <location>
        <begin position="1010"/>
        <end position="1024"/>
    </location>
</feature>
<keyword evidence="5" id="KW-0547">Nucleotide-binding</keyword>
<feature type="compositionally biased region" description="Polar residues" evidence="11">
    <location>
        <begin position="1527"/>
        <end position="1547"/>
    </location>
</feature>
<comment type="subcellular location">
    <subcellularLocation>
        <location evidence="10">Endomembrane system</location>
        <topology evidence="10">Single-pass membrane protein</topology>
    </subcellularLocation>
</comment>
<keyword evidence="3 12" id="KW-0812">Transmembrane</keyword>
<keyword evidence="2" id="KW-0808">Transferase</keyword>
<dbReference type="Pfam" id="PF12260">
    <property type="entry name" value="PIP49_C"/>
    <property type="match status" value="1"/>
</dbReference>
<dbReference type="GO" id="GO:0006493">
    <property type="term" value="P:protein O-linked glycosylation"/>
    <property type="evidence" value="ECO:0007669"/>
    <property type="project" value="InterPro"/>
</dbReference>
<evidence type="ECO:0000256" key="11">
    <source>
        <dbReference type="SAM" id="MobiDB-lite"/>
    </source>
</evidence>
<evidence type="ECO:0000256" key="9">
    <source>
        <dbReference type="ARBA" id="ARBA00023136"/>
    </source>
</evidence>
<dbReference type="GO" id="GO:0005524">
    <property type="term" value="F:ATP binding"/>
    <property type="evidence" value="ECO:0007669"/>
    <property type="project" value="UniProtKB-KW"/>
</dbReference>
<evidence type="ECO:0000256" key="1">
    <source>
        <dbReference type="ARBA" id="ARBA00022614"/>
    </source>
</evidence>
<dbReference type="GO" id="GO:0019200">
    <property type="term" value="F:carbohydrate kinase activity"/>
    <property type="evidence" value="ECO:0007669"/>
    <property type="project" value="InterPro"/>
</dbReference>
<dbReference type="EMBL" id="OV696687">
    <property type="protein sequence ID" value="CAH1255483.1"/>
    <property type="molecule type" value="Genomic_DNA"/>
</dbReference>
<feature type="region of interest" description="Disordered" evidence="11">
    <location>
        <begin position="332"/>
        <end position="527"/>
    </location>
</feature>
<feature type="transmembrane region" description="Helical" evidence="12">
    <location>
        <begin position="1047"/>
        <end position="1070"/>
    </location>
</feature>
<feature type="compositionally biased region" description="Polar residues" evidence="11">
    <location>
        <begin position="992"/>
        <end position="1006"/>
    </location>
</feature>
<keyword evidence="15" id="KW-1185">Reference proteome</keyword>
<dbReference type="SUPFAM" id="SSF52058">
    <property type="entry name" value="L domain-like"/>
    <property type="match status" value="1"/>
</dbReference>
<evidence type="ECO:0000256" key="4">
    <source>
        <dbReference type="ARBA" id="ARBA00022737"/>
    </source>
</evidence>
<feature type="compositionally biased region" description="Polar residues" evidence="11">
    <location>
        <begin position="1574"/>
        <end position="1591"/>
    </location>
</feature>
<keyword evidence="8 12" id="KW-1133">Transmembrane helix</keyword>
<feature type="region of interest" description="Disordered" evidence="11">
    <location>
        <begin position="1520"/>
        <end position="1591"/>
    </location>
</feature>
<sequence>MRRVRVRGLVRLLLFLLLLYLLQNLWIWSESHSHANQQPALFDFEDDDMLGRKMQGKAKEPNPDVADAVEKDEESLGKLGEKKGLCPAGSFRLAAMEACVPWLGCEEISEEVTAQNMLDWGGVKKVYRATWRGHTVAYSNLTRKHFPWRDFFLNDVAMLRTLQQSPHVVQMVGSCNTTFLTEYHRLGSADKIEVVLAREEFSKFNNVRTRFNLALSYLRAMHYLHNSPVGKRVLCDSNRLKKALSQFLITEDLKLVLNDLDSVLEANPESQLFMRCNFNRIQHKSDFSAPEQRRPFQNGKLNYSMLPSYNEKMDIWKIPTVVDYLLGKVEPPVRSSSRTRKVSRTAVKASRTAGKNSRQGQQNIRQGSRISGKVSRTAGKNSRQGQQNSRQGSRISGKVSRTAGKVSRTAGKVSRTTGKVSRTAGKVRRTAGKVSRTVGKVSRTVGKVSRTADKVSRTADKVSRTADKVSRTAGKVSRTAGKVSRTTGKVSRTAGKISRTAGKVSRTAGKVSRTADKVSRTAGKCRNPSRSVPLPEYVRLKLREFITVMISFNSWIVCESANQTIVTSAPESFPIVKCLREYYYYHYFTDQAAVVGFPIGLLSARNLLGLDPLTTTLALMKCDITDIEGDALLATRNLWTLLLDFNRLTHVKRNWFSRLTSLNVLSLSNNDIATMDAGCFKEMGSLEALYLQNNQLHTVDPAWFPGLNHLVVLHLESDNIVVIPPGAFQHLAFRRLVDYLRSLYLGERLSFLDGESSWGPQNGLALFRVVGTGLPTARDVAWRLSLYNHRDEHEPRHIRRQDVSVEVSDYFLCITHDPASNELSWGWTFNSSDGYDPGYVTARHTSCGRPGTNVTKISRQTRFRVLMRIGNSDLHKHQDDDAQCRQGLEHNDGLSVALQSGVRLQLASLWQGDSTKGALSFFALDQTTQDTSTTASAAEGTHINNFTKTNVRQFLCFVLNKENYNVHLMTNVPQDRMRYNKTCPDSHHRATSNRTPPLKNQTQVELMSQHHTTTSPASTPHTGTILTSPAQDDLTSPAQDDQTQSCVPISVVIPIVLLLCLCLIIIFALLKRTATSNDQDGRAPESGRAWSATLPAVPHQRSDALHRKLVPCRSLPTVLNWIKTSYSEIPDDAYGRPPPPLHTYWQIPDDAVPATGRPPPALHKYWQIPDDAVPATGRPPPALHTYWQIPDDAVPATGRPPPALHQYWEIPDDAVPAAGRPPPALHTYWQIPDDAVPATGRPPASFHQYWEIPDDAVPATGRPPPALHQYWEIPDDAVPAAGRPPASLHTYWQIPDDAVPATGRPPPALHQYWEIPDDAVPATGRPPPALHTYWQIPDDAVPATGRPPPVLHTYWEIPDDGLSAVTRSASLPALTRAPQEDRVDAVSCGSLPVLLSSIEPASCEILDSDSNDAPLPYYGIAVDLTLPAAMGEGESRNIYHGSRASTLRHRRSTSSRRATLYGRPKSYSVKFYGNAKYALRNNGSRARASRHLKPTSSQLTNLYGISKSHRVTYYGKAKNSLHDQGTRAHSTFQASNSRPTKGESLQSVPHGAASRPSTLAMENRRQRGPPEAHTPSSFPVRTTKLDNGSQK</sequence>
<dbReference type="InterPro" id="IPR032675">
    <property type="entry name" value="LRR_dom_sf"/>
</dbReference>
<dbReference type="InterPro" id="IPR039318">
    <property type="entry name" value="POMK"/>
</dbReference>
<proteinExistence type="predicted"/>
<feature type="compositionally biased region" description="Basic and acidic residues" evidence="11">
    <location>
        <begin position="450"/>
        <end position="470"/>
    </location>
</feature>
<feature type="compositionally biased region" description="Low complexity" evidence="11">
    <location>
        <begin position="381"/>
        <end position="397"/>
    </location>
</feature>
<feature type="compositionally biased region" description="Polar residues" evidence="11">
    <location>
        <begin position="1025"/>
        <end position="1041"/>
    </location>
</feature>
<evidence type="ECO:0000256" key="6">
    <source>
        <dbReference type="ARBA" id="ARBA00022777"/>
    </source>
</evidence>
<feature type="compositionally biased region" description="Polar residues" evidence="11">
    <location>
        <begin position="353"/>
        <end position="369"/>
    </location>
</feature>
<dbReference type="SUPFAM" id="SSF56112">
    <property type="entry name" value="Protein kinase-like (PK-like)"/>
    <property type="match status" value="1"/>
</dbReference>
<keyword evidence="7" id="KW-0067">ATP-binding</keyword>
<evidence type="ECO:0000256" key="8">
    <source>
        <dbReference type="ARBA" id="ARBA00022989"/>
    </source>
</evidence>
<dbReference type="SMART" id="SM00369">
    <property type="entry name" value="LRR_TYP"/>
    <property type="match status" value="4"/>
</dbReference>
<dbReference type="GO" id="GO:0016773">
    <property type="term" value="F:phosphotransferase activity, alcohol group as acceptor"/>
    <property type="evidence" value="ECO:0007669"/>
    <property type="project" value="TreeGrafter"/>
</dbReference>
<dbReference type="Proteomes" id="UP000838412">
    <property type="component" value="Chromosome 2"/>
</dbReference>
<evidence type="ECO:0000259" key="13">
    <source>
        <dbReference type="Pfam" id="PF12260"/>
    </source>
</evidence>
<evidence type="ECO:0000256" key="5">
    <source>
        <dbReference type="ARBA" id="ARBA00022741"/>
    </source>
</evidence>
<protein>
    <submittedName>
        <fullName evidence="14">POMK protein</fullName>
    </submittedName>
</protein>
<keyword evidence="9 12" id="KW-0472">Membrane</keyword>
<keyword evidence="6" id="KW-0418">Kinase</keyword>
<evidence type="ECO:0000256" key="3">
    <source>
        <dbReference type="ARBA" id="ARBA00022692"/>
    </source>
</evidence>
<dbReference type="SUPFAM" id="SSF58104">
    <property type="entry name" value="Methyl-accepting chemotaxis protein (MCP) signaling domain"/>
    <property type="match status" value="1"/>
</dbReference>
<dbReference type="PANTHER" id="PTHR22618">
    <property type="entry name" value="PROTEIN O-MANNOSE KINASE"/>
    <property type="match status" value="1"/>
</dbReference>
<feature type="region of interest" description="Disordered" evidence="11">
    <location>
        <begin position="977"/>
        <end position="1041"/>
    </location>
</feature>
<feature type="region of interest" description="Disordered" evidence="11">
    <location>
        <begin position="54"/>
        <end position="73"/>
    </location>
</feature>
<name>A0A8J9ZK66_BRALA</name>
<dbReference type="InterPro" id="IPR011009">
    <property type="entry name" value="Kinase-like_dom_sf"/>
</dbReference>
<reference evidence="14" key="1">
    <citation type="submission" date="2022-01" db="EMBL/GenBank/DDBJ databases">
        <authorList>
            <person name="Braso-Vives M."/>
        </authorList>
    </citation>
    <scope>NUCLEOTIDE SEQUENCE</scope>
</reference>
<dbReference type="InterPro" id="IPR022049">
    <property type="entry name" value="FAM69_kinase_dom"/>
</dbReference>
<accession>A0A8J9ZK66</accession>
<evidence type="ECO:0000313" key="14">
    <source>
        <dbReference type="EMBL" id="CAH1255483.1"/>
    </source>
</evidence>
<dbReference type="InterPro" id="IPR001611">
    <property type="entry name" value="Leu-rich_rpt"/>
</dbReference>
<evidence type="ECO:0000256" key="2">
    <source>
        <dbReference type="ARBA" id="ARBA00022679"/>
    </source>
</evidence>
<gene>
    <name evidence="14" type="primary">POMK</name>
    <name evidence="14" type="ORF">BLAG_LOCUS14521</name>
</gene>
<evidence type="ECO:0000256" key="10">
    <source>
        <dbReference type="ARBA" id="ARBA00037847"/>
    </source>
</evidence>
<dbReference type="Gene3D" id="1.10.510.10">
    <property type="entry name" value="Transferase(Phosphotransferase) domain 1"/>
    <property type="match status" value="1"/>
</dbReference>
<evidence type="ECO:0000313" key="15">
    <source>
        <dbReference type="Proteomes" id="UP000838412"/>
    </source>
</evidence>
<dbReference type="Gene3D" id="3.80.10.10">
    <property type="entry name" value="Ribonuclease Inhibitor"/>
    <property type="match status" value="1"/>
</dbReference>
<organism evidence="14 15">
    <name type="scientific">Branchiostoma lanceolatum</name>
    <name type="common">Common lancelet</name>
    <name type="synonym">Amphioxus lanceolatum</name>
    <dbReference type="NCBI Taxonomy" id="7740"/>
    <lineage>
        <taxon>Eukaryota</taxon>
        <taxon>Metazoa</taxon>
        <taxon>Chordata</taxon>
        <taxon>Cephalochordata</taxon>
        <taxon>Leptocardii</taxon>
        <taxon>Amphioxiformes</taxon>
        <taxon>Branchiostomatidae</taxon>
        <taxon>Branchiostoma</taxon>
    </lineage>
</organism>
<feature type="domain" description="FAM69 protein-kinase" evidence="13">
    <location>
        <begin position="148"/>
        <end position="267"/>
    </location>
</feature>
<keyword evidence="1" id="KW-0433">Leucine-rich repeat</keyword>
<dbReference type="OrthoDB" id="4062651at2759"/>
<dbReference type="Gene3D" id="1.10.287.950">
    <property type="entry name" value="Methyl-accepting chemotaxis protein"/>
    <property type="match status" value="1"/>
</dbReference>
<evidence type="ECO:0000256" key="7">
    <source>
        <dbReference type="ARBA" id="ARBA00022840"/>
    </source>
</evidence>
<dbReference type="PANTHER" id="PTHR22618:SF2">
    <property type="entry name" value="PROTEIN O-MANNOSE KINASE"/>
    <property type="match status" value="1"/>
</dbReference>
<dbReference type="Pfam" id="PF13855">
    <property type="entry name" value="LRR_8"/>
    <property type="match status" value="1"/>
</dbReference>
<evidence type="ECO:0000256" key="12">
    <source>
        <dbReference type="SAM" id="Phobius"/>
    </source>
</evidence>
<dbReference type="InterPro" id="IPR003591">
    <property type="entry name" value="Leu-rich_rpt_typical-subtyp"/>
</dbReference>